<comment type="caution">
    <text evidence="3">The sequence shown here is derived from an EMBL/GenBank/DDBJ whole genome shotgun (WGS) entry which is preliminary data.</text>
</comment>
<feature type="transmembrane region" description="Helical" evidence="1">
    <location>
        <begin position="482"/>
        <end position="501"/>
    </location>
</feature>
<feature type="domain" description="NACHT" evidence="2">
    <location>
        <begin position="165"/>
        <end position="333"/>
    </location>
</feature>
<keyword evidence="1" id="KW-1133">Transmembrane helix</keyword>
<feature type="transmembrane region" description="Helical" evidence="1">
    <location>
        <begin position="644"/>
        <end position="666"/>
    </location>
</feature>
<dbReference type="EMBL" id="VDMA02000010">
    <property type="protein sequence ID" value="KAB8183546.1"/>
    <property type="molecule type" value="Genomic_DNA"/>
</dbReference>
<dbReference type="InterPro" id="IPR007111">
    <property type="entry name" value="NACHT_NTPase"/>
</dbReference>
<keyword evidence="1" id="KW-0472">Membrane</keyword>
<organism evidence="3 4">
    <name type="scientific">Microbispora catharanthi</name>
    <dbReference type="NCBI Taxonomy" id="1712871"/>
    <lineage>
        <taxon>Bacteria</taxon>
        <taxon>Bacillati</taxon>
        <taxon>Actinomycetota</taxon>
        <taxon>Actinomycetes</taxon>
        <taxon>Streptosporangiales</taxon>
        <taxon>Streptosporangiaceae</taxon>
        <taxon>Microbispora</taxon>
    </lineage>
</organism>
<feature type="transmembrane region" description="Helical" evidence="1">
    <location>
        <begin position="7"/>
        <end position="24"/>
    </location>
</feature>
<dbReference type="Pfam" id="PF05729">
    <property type="entry name" value="NACHT"/>
    <property type="match status" value="1"/>
</dbReference>
<feature type="transmembrane region" description="Helical" evidence="1">
    <location>
        <begin position="606"/>
        <end position="624"/>
    </location>
</feature>
<dbReference type="AlphaFoldDB" id="A0A5N6BST0"/>
<reference evidence="3 4" key="1">
    <citation type="submission" date="2019-10" db="EMBL/GenBank/DDBJ databases">
        <title>Nonomuraea sp. nov., isolated from Phyllanthus amarus.</title>
        <authorList>
            <person name="Klykleung N."/>
            <person name="Tanasupawat S."/>
        </authorList>
    </citation>
    <scope>NUCLEOTIDE SEQUENCE [LARGE SCALE GENOMIC DNA]</scope>
    <source>
        <strain evidence="3 4">CR1-09</strain>
    </source>
</reference>
<name>A0A5N6BST0_9ACTN</name>
<dbReference type="InterPro" id="IPR027417">
    <property type="entry name" value="P-loop_NTPase"/>
</dbReference>
<feature type="transmembrane region" description="Helical" evidence="1">
    <location>
        <begin position="44"/>
        <end position="62"/>
    </location>
</feature>
<keyword evidence="4" id="KW-1185">Reference proteome</keyword>
<sequence>MRSKKLWWGAFLGGLFMASLGWIYEALSSTDDTALDTAADQGQLFGVALAILSLLAQPFTTATEPDLNSKKIALAKRVRGSESRIRAALLFNGLAPALVSFGEGEIGSSRHASSREEGDAISQIRNIVSRLFLRQDSRTRGDATPVAGGTISEIVDFYLESHSKRLIITGEKGAGKTVLAIELSIDMATRLIENPNANLPVPVRINAATWSSGLAFEAWLRDQIVLTYGVSYRDAGELIADYAVIPVLDGVDELDPEEVEVDTESQAPLRAAELIADLNSYYSGKMYAPVVLTVRTNRLEQLEREDVSLNRAHIVGIWPLSSDAIIAYLEDRCKDRSRVIHQAWQPVIATLRTHPRSNTAVFLSTPWRLMMAVAAVEDDPRAARELLPLPSETLRDTFLRLEELFVGKFVLASAKSSGVSGRASYKPHKVERWLRSLARHLDWQHQQANTAEPEPGMSGVHILRHLLWPIGGARAPRAMHSLISVSLYIISFLGISAPSMMGVVSRPSATQSWEELSVKDQLIIGLMTAASIVAVTSWFVIKPYRVMWPVPWVPDPVGGAKRLRVKFDEIAQHLASESLLKRLRTGLAIVLFPSIVAMVFQLFKQALVIDGSYVILYFIGMAALMQAMRRWDKREAFMLQRPTFAGDVSLSCGIIILYFGLMAFAYRDFYSALVIGAPMGAAVSVVMAGSWIRYGLGILFSAARGRLPWRFKRFCRWACDAGLLRPSGAAYQFRHHEIQAWLLTDPKSGDSKA</sequence>
<accession>A0A5N6BST0</accession>
<evidence type="ECO:0000313" key="4">
    <source>
        <dbReference type="Proteomes" id="UP000313066"/>
    </source>
</evidence>
<evidence type="ECO:0000259" key="2">
    <source>
        <dbReference type="Pfam" id="PF05729"/>
    </source>
</evidence>
<feature type="transmembrane region" description="Helical" evidence="1">
    <location>
        <begin position="521"/>
        <end position="541"/>
    </location>
</feature>
<dbReference type="RefSeq" id="WP_139576200.1">
    <property type="nucleotide sequence ID" value="NZ_VDMA02000010.1"/>
</dbReference>
<dbReference type="Gene3D" id="3.40.50.300">
    <property type="entry name" value="P-loop containing nucleotide triphosphate hydrolases"/>
    <property type="match status" value="1"/>
</dbReference>
<gene>
    <name evidence="3" type="ORF">FH610_020880</name>
</gene>
<evidence type="ECO:0000256" key="1">
    <source>
        <dbReference type="SAM" id="Phobius"/>
    </source>
</evidence>
<protein>
    <recommendedName>
        <fullName evidence="2">NACHT domain-containing protein</fullName>
    </recommendedName>
</protein>
<keyword evidence="1" id="KW-0812">Transmembrane</keyword>
<feature type="transmembrane region" description="Helical" evidence="1">
    <location>
        <begin position="672"/>
        <end position="703"/>
    </location>
</feature>
<feature type="transmembrane region" description="Helical" evidence="1">
    <location>
        <begin position="583"/>
        <end position="600"/>
    </location>
</feature>
<dbReference type="Proteomes" id="UP000313066">
    <property type="component" value="Unassembled WGS sequence"/>
</dbReference>
<evidence type="ECO:0000313" key="3">
    <source>
        <dbReference type="EMBL" id="KAB8183546.1"/>
    </source>
</evidence>
<proteinExistence type="predicted"/>